<name>A0A0V9UNU0_9NOCA</name>
<dbReference type="InterPro" id="IPR015943">
    <property type="entry name" value="WD40/YVTN_repeat-like_dom_sf"/>
</dbReference>
<dbReference type="Gene3D" id="2.130.10.10">
    <property type="entry name" value="YVTN repeat-like/Quinoprotein amine dehydrogenase"/>
    <property type="match status" value="1"/>
</dbReference>
<protein>
    <submittedName>
        <fullName evidence="1">Uncharacterized protein</fullName>
    </submittedName>
</protein>
<dbReference type="InterPro" id="IPR011047">
    <property type="entry name" value="Quinoprotein_ADH-like_sf"/>
</dbReference>
<reference evidence="1 2" key="2">
    <citation type="journal article" date="2016" name="Genome Announc.">
        <title>Draft Genome Sequence of a Versatile Hydrocarbon-Degrading Bacterium, Rhodococcus pyridinivorans Strain KG-16, Collected from Oil Fields in India.</title>
        <authorList>
            <person name="Aggarwal R.K."/>
            <person name="Dawar C."/>
            <person name="Phanindranath R."/>
            <person name="Mutnuri L."/>
            <person name="Dayal A.M."/>
        </authorList>
    </citation>
    <scope>NUCLEOTIDE SEQUENCE [LARGE SCALE GENOMIC DNA]</scope>
    <source>
        <strain evidence="1 2">KG-16</strain>
    </source>
</reference>
<evidence type="ECO:0000313" key="1">
    <source>
        <dbReference type="EMBL" id="KSZ59672.1"/>
    </source>
</evidence>
<proteinExistence type="predicted"/>
<comment type="caution">
    <text evidence="1">The sequence shown here is derived from an EMBL/GenBank/DDBJ whole genome shotgun (WGS) entry which is preliminary data.</text>
</comment>
<gene>
    <name evidence="1" type="ORF">Z045_05750</name>
</gene>
<dbReference type="AlphaFoldDB" id="A0A0V9UNU0"/>
<dbReference type="PATRIC" id="fig|1441730.3.peg.1204"/>
<dbReference type="EMBL" id="AZXY01000002">
    <property type="protein sequence ID" value="KSZ59672.1"/>
    <property type="molecule type" value="Genomic_DNA"/>
</dbReference>
<accession>A0A0V9UNU0</accession>
<dbReference type="SUPFAM" id="SSF50998">
    <property type="entry name" value="Quinoprotein alcohol dehydrogenase-like"/>
    <property type="match status" value="1"/>
</dbReference>
<sequence>MDNWVTVADLEGNITHQSFSTSATFLGDGTLMTYYFDKDEKELTDEFTIIDANGIYLRDRGDTPGKFLVLGREHSEVSVDENGNIRDRNGEILWNYSNRDDYLVVGSFDDVVVMHEDETRLRGYELTTGTPRWATSFTEFYPKGIIPEGIDLMNDFSAIPGRWRLRTDGDFLIIATGELVSGLDGRTGEVAWKKPVRGWIFQQHREYVFMVGDSRIRALRFG</sequence>
<reference evidence="2" key="1">
    <citation type="submission" date="2015-01" db="EMBL/GenBank/DDBJ databases">
        <title>Draft genome sequence of Rhodococcus pyridinivorans strain KG-16, a hydrocarbon-degrading bacterium.</title>
        <authorList>
            <person name="Aggarwal R.K."/>
            <person name="Dawar C."/>
        </authorList>
    </citation>
    <scope>NUCLEOTIDE SEQUENCE [LARGE SCALE GENOMIC DNA]</scope>
    <source>
        <strain evidence="2">KG-16</strain>
    </source>
</reference>
<dbReference type="Proteomes" id="UP000053060">
    <property type="component" value="Unassembled WGS sequence"/>
</dbReference>
<organism evidence="1 2">
    <name type="scientific">Rhodococcus pyridinivorans KG-16</name>
    <dbReference type="NCBI Taxonomy" id="1441730"/>
    <lineage>
        <taxon>Bacteria</taxon>
        <taxon>Bacillati</taxon>
        <taxon>Actinomycetota</taxon>
        <taxon>Actinomycetes</taxon>
        <taxon>Mycobacteriales</taxon>
        <taxon>Nocardiaceae</taxon>
        <taxon>Rhodococcus</taxon>
    </lineage>
</organism>
<evidence type="ECO:0000313" key="2">
    <source>
        <dbReference type="Proteomes" id="UP000053060"/>
    </source>
</evidence>